<feature type="compositionally biased region" description="Polar residues" evidence="4">
    <location>
        <begin position="1"/>
        <end position="12"/>
    </location>
</feature>
<dbReference type="EMBL" id="CAJNDS010000802">
    <property type="protein sequence ID" value="CAE7235010.1"/>
    <property type="molecule type" value="Genomic_DNA"/>
</dbReference>
<dbReference type="Pfam" id="PF13948">
    <property type="entry name" value="DUF4215"/>
    <property type="match status" value="5"/>
</dbReference>
<evidence type="ECO:0000256" key="1">
    <source>
        <dbReference type="ARBA" id="ARBA00022729"/>
    </source>
</evidence>
<keyword evidence="3" id="KW-1015">Disulfide bond</keyword>
<feature type="region of interest" description="Disordered" evidence="4">
    <location>
        <begin position="381"/>
        <end position="411"/>
    </location>
</feature>
<keyword evidence="6" id="KW-1185">Reference proteome</keyword>
<protein>
    <submittedName>
        <fullName evidence="5">PsiR protein</fullName>
    </submittedName>
</protein>
<feature type="compositionally biased region" description="Acidic residues" evidence="4">
    <location>
        <begin position="1925"/>
        <end position="1935"/>
    </location>
</feature>
<evidence type="ECO:0000313" key="6">
    <source>
        <dbReference type="Proteomes" id="UP000604046"/>
    </source>
</evidence>
<dbReference type="Gene3D" id="2.60.120.200">
    <property type="match status" value="1"/>
</dbReference>
<sequence>MLKARQTTQKGSARQCRHRKQTDRKKRQQAEKQRCTRQAESSNHGAEHLRIQERNVGSEKRHDELKDVMTTMKVPSNLIHLRSAEDATAMLRRMRFMISEVELERLPMLVPIDISVYALPTAQLKALDEGILRDQRVLQLDIDCESSVPILQVRSKELEVQRGNRLSLQMLGIELHYPRQVVLQLLCSSCTFFENDLQWRGIHQVAGSAPVLQKYLESLQLEISCPSCDADQIVLKSWDPDALARVGEETTPAQGNLIAQASTQVLVRTSRLAEGEPILRVLSAGVLAKAGEATELVEYVSLQSADPNEPRGLAAVQSDVEVRLSAHHGVLEIDVAKLVGASAFLADAKGGASAAANADQDVWASTGVRMSITAFSNPASADESRMPYVDPSRPSDPWNRTLLDPQGPSRPERVLWSGRSLLLRGSAIQMKQTLKQLKYVPDEFAAGWDTVLVRMGNQMGEIPVYSLRQVGGVVLKAPPLKTLTVGEVLRLNVTAELNHLVQDDDMFSALVTCGHGGFALWSFGGRMEVLGSSLEFSGNTTELKAFLADVVYVHTDGFTGMDRLQIFVQGGPIQAANREAPSAELSIAVMVQLVETILPPATLEMPGRLNVLEDSVTKPHIKVRDLRPVAPSGVALASAETAADTERTCLRAPQPDTWITQNLSSVPCDLFLVVGSNGTSVDQISCAGCTLRAALWPDECLTWVTGPIATVAGLSGGWALAPCQNTAPEIESQVFDFSTLEETGGGRFCVQALGSPEGCFDILTMTVNSQIYRGLPTVTTLVEGVLPPDCSASWDVMNLSLVDIFGENASEDLANLSLPLAKDRCEGALSCEFLFQPEEGLDPAPGCNKEVVVSYTCPNHLTYESRAQLTANQTMPASMIIQCPVVFLPAPDPVALRGSLQTGAFSLAGVSSMWRLRQLTACPEQHEPVRSALQLLQNMSWPPPGGTGIGLLPQIVLYFSRNVFLGRGKALVREVQTLAAGAYDDPDRSREFVIRLTTSNNSASYQITTELLPLTIYELVLEPGAVEDIDGSAFAGIRAESYTFTTGLGPLQPSGWRVVAEEGRPPGENTSLSPRKRDMQKYAEVFVGLLFLCRKLVLPAFSLLISMRTGAAGWRVAELEVFADLRCRGPRLRGTPASSLSNAWNASRMTSPQFDPMNTTDEWLNGVPDSAAPLAFDEAMVLRGLTSSEMRTFKMWLPQDDQLAPVLLEIAPASDGVQSDSVLLRFSEDILAGNGSVRVSPMDGPAVSFDVMGPEISMDGNILRVQPGGKLVLSMPPGSVYDVAGNSFAGIQHYEFMNEELEPMRELNASAMGTPSFATLVNGDKTSQFCVMGAPVALAEFADSLRYSSAPNWYGNEPMRITIAAAEDSRVIHAAAESWILVQSSNDRPFITANDVSFQVQVGRSVAITGITITDPDAGDQTRWMTLLVAASTGRLYLDPSFLMAPNGTLEPLKGRLDGDFALRVQGSGPDLQAFVDALRFSIEAPAKPYLEPLPLDQPRTEAIVSYILSDTIGPQAVAMRRHQVAGKVVNPETSAPLEGVDVVLIARDTWHDYEGYDVPLGCDVELTGLSVADCKLHAVANSYIAFSYGLYHAGGSQACCFKTADAETILTNLVLETSVNVYVFQPGGYSVHTQTTALGVYAAVMPTAPADIYFAKTLHATRSLSVDVTDNIQVGGLADIYLQALAVVTIWRFEVDWTSTTPVDLDAHAFDAWDCHTYFANKQCQHDGSHGLTVTLNRDNRDVQHGREVITVHQWPCDSDQATVGGYRDIWSCLAHFWVQIFSDHGFRDVQGTVSIFRGGVLVQELQLPAANQPNSFWIGFVLDWSSSTIQSFVNQAGTADIVESFIGGIYELPPAREVRRLGMRQNVSAVRQGLNVLWRERFWQDLLAEKESLDDSAAQMPPRHWLEQRRLASQDEATLAEAEHEDEDHEDQADSPGRRLGVIGDCGDGVITSDEECDDGNSNDTDGCTNCTVDNGYYCRGEPSACAPHNCSDGAITSDEACDDGNIDDFDGCNANCQVETGYYCSGEPSVCITRCGDGRRIIPHEQCDDENSRSGDGCSATCQIEAGYVCEGGTEMIRDHCYPKCGDGVRVPRESCDDGNTQDGDGCSSRCQIEMGYACHGGNTTHVDTCGLTVCGDGVVEGAEECDDFNDYGGDGCSAVCLREIKEVASWSQTEVMVTIRPLGQLCRIFNAGRHQTFEDTTYHLQNTILTGDVSDPESVRIHIEVLNGSLAIRPLIELYLARGRNDSVWEAIVQRETGVRFYPYADNMKDTMISGTFFEVDRFLRHYMYIAPDPDFSGYVQVLFTMASGMVLNHGAEECKYSTVVQVVAVYDDPASVVVSEEVLANGFHCLAGSPSCPLWGISLYDPDCEMAVDGSCYLRLELNVTVGQLSLPGHPDGWQEVFPGMMGHAAGLNAALDRLVFFPPSLPPPQDAIFHVTVNRVIERTIATPPSLTPASTSLALTIKIQPADTPPTVGLASGQPFHGALFVIEGDKPYHFTNLVFQPPGASSTTCIVELQVSRGFLLIEDTEGIWFTDGTNNGESRLRFFGDSVDIRDRAMAHVRYAWDDNDCSNLEQFNISVDSGVHQALTLVSMLALPSCQGYSVEWLGGALTLEEDSEVSIGHLAVSTKDVHLFLVVDVKHPPDVAGGDCKVLRWPEAVSTFVPGRECHLDGLIGDLSETLQHIVYKPPPNFVGHVQLQFVIYRTEVKDEIVGVETSRGTPITIPIDVEVTGVNDAPMLELYLDSYTFDEDTEDYMSLAPLFVSDLDAGQHLMSFKFELVSGHVWNRLMMCNLVGVEIEEPWESMLDEAGCLDAGTHLIHFNTTVENFNSMQSGPGRLQFKPAPDWHGSAMINITVDDKGSGHGEHHRLTVQRSLYIIVEPTIDKPQLSILCPDALPFVGYGRTCLEVRECFALNASLDTHDSGLSFWMLIEASDPGVGISLEDRAPVQVWREGTSSVQVSGLYHNVQQALRAMIFRPPVHLFAAPDDPDVFQFDVSITAFAIGERFNEPLPLDPGLMETRPGFYRGKSYPSDRISFPVIVRRVNRAPSIFVDVDHFAVTQMQDDVNLYGVTVADPDARLHDPMEVVVSVESDSGGGAVAFAGMQGTYLQTRMTLADLNVALQDLFFIFRDANWFGTTGVSISVSDLGNRGWNVNRYSDMYHQDIAPQSVALKGGTLTIVPDDALWYHSLYSQDFTWEIYGKVMAVASRVQSTTFGTTPPPPIFQPYDLESAHDGLLFRNDFLGDNVSSGVDDPFWGEENETDKPLCSLSIGSDGRLKFALLSEDGRLQGSGTTVFEEGTWYHVALVVRRRSRDVEISPAESEADTTQGEVALYVDKKLDAAFPWRAPQRYIGPARGSVLQVSVGQSGGLALSRARLWARALEPGDLARCEEPLGSAAGGPEGLGDARPRETHPPFPNLVGIAAPDAPALSFSFGGSLAETARRARIMSTGSWSFVVDTPPQCLGLTEVPYDNFFEYCVAYDHDLVGMLEEGGDRQPYMWHSPQAYETRDMDSYASASVRSVEGGELMTSTFLAVHRSFVNEPPRIVMLEPRSGLLNVYEDHASFMSFLVKHKAAENLVDRDLTVFLSTSHGRMRTISSAAMPMSSLDGKRIEFTAKLHELNAFLSQLQYLPDPNYNGPDLMDMLVTDGEYSANTSVPIEIETMSDPLTIVCPPAVDMFEGQAGVPIGTNISIRDHEPIPGFDDELSRVTVEIFAGDGGLDLLPDMVPNLAADLRDELHEVGNGTYDGSNRSMPGLPVLAFNTTLAGFRAALRALVFTPFPELYHGVVHLEVRVVAVETEEEARCEIGLIVHPVNSAPVIAVDETRLLSATNGGFVKPHKDIHLHGVIRLSDPDEENFSGGWFVERVHSARLKLRASCGTLSFLMAGPQDYVFGVQNGSIAGTEGITFHSGDGAHDTDMDVTSTLRNLNLQLSRLFYHSGGDCRGENITISVELNDLGNYGAYMDEMGNYGHPHPIVVTNEVYFEVLEF</sequence>
<dbReference type="InterPro" id="IPR013320">
    <property type="entry name" value="ConA-like_dom_sf"/>
</dbReference>
<dbReference type="SUPFAM" id="SSF49899">
    <property type="entry name" value="Concanavalin A-like lectins/glucanases"/>
    <property type="match status" value="1"/>
</dbReference>
<feature type="compositionally biased region" description="Basic residues" evidence="4">
    <location>
        <begin position="15"/>
        <end position="27"/>
    </location>
</feature>
<name>A0A812KUS0_9DINO</name>
<dbReference type="PANTHER" id="PTHR46130">
    <property type="entry name" value="LAMGL DOMAIN-CONTAINING PROTEIN"/>
    <property type="match status" value="1"/>
</dbReference>
<proteinExistence type="predicted"/>
<dbReference type="PANTHER" id="PTHR46130:SF3">
    <property type="entry name" value="CHROMOSOME UNDETERMINED SCAFFOLD_33, WHOLE GENOME SHOTGUN SEQUENCE"/>
    <property type="match status" value="1"/>
</dbReference>
<dbReference type="GO" id="GO:0007166">
    <property type="term" value="P:cell surface receptor signaling pathway"/>
    <property type="evidence" value="ECO:0007669"/>
    <property type="project" value="TreeGrafter"/>
</dbReference>
<feature type="compositionally biased region" description="Basic and acidic residues" evidence="4">
    <location>
        <begin position="45"/>
        <end position="62"/>
    </location>
</feature>
<feature type="region of interest" description="Disordered" evidence="4">
    <location>
        <begin position="1"/>
        <end position="62"/>
    </location>
</feature>
<dbReference type="NCBIfam" id="TIGR02232">
    <property type="entry name" value="myxo_disulf_rpt"/>
    <property type="match status" value="5"/>
</dbReference>
<dbReference type="GO" id="GO:0006508">
    <property type="term" value="P:proteolysis"/>
    <property type="evidence" value="ECO:0007669"/>
    <property type="project" value="TreeGrafter"/>
</dbReference>
<dbReference type="GO" id="GO:0005615">
    <property type="term" value="C:extracellular space"/>
    <property type="evidence" value="ECO:0007669"/>
    <property type="project" value="TreeGrafter"/>
</dbReference>
<keyword evidence="2" id="KW-0677">Repeat</keyword>
<organism evidence="5 6">
    <name type="scientific">Symbiodinium natans</name>
    <dbReference type="NCBI Taxonomy" id="878477"/>
    <lineage>
        <taxon>Eukaryota</taxon>
        <taxon>Sar</taxon>
        <taxon>Alveolata</taxon>
        <taxon>Dinophyceae</taxon>
        <taxon>Suessiales</taxon>
        <taxon>Symbiodiniaceae</taxon>
        <taxon>Symbiodinium</taxon>
    </lineage>
</organism>
<feature type="region of interest" description="Disordered" evidence="4">
    <location>
        <begin position="1915"/>
        <end position="1942"/>
    </location>
</feature>
<dbReference type="GO" id="GO:0004222">
    <property type="term" value="F:metalloendopeptidase activity"/>
    <property type="evidence" value="ECO:0007669"/>
    <property type="project" value="TreeGrafter"/>
</dbReference>
<evidence type="ECO:0000256" key="4">
    <source>
        <dbReference type="SAM" id="MobiDB-lite"/>
    </source>
</evidence>
<dbReference type="OrthoDB" id="417091at2759"/>
<comment type="caution">
    <text evidence="5">The sequence shown here is derived from an EMBL/GenBank/DDBJ whole genome shotgun (WGS) entry which is preliminary data.</text>
</comment>
<keyword evidence="1" id="KW-0732">Signal</keyword>
<dbReference type="InterPro" id="IPR011936">
    <property type="entry name" value="Myxo_disulph_rpt"/>
</dbReference>
<evidence type="ECO:0000256" key="2">
    <source>
        <dbReference type="ARBA" id="ARBA00022737"/>
    </source>
</evidence>
<dbReference type="InterPro" id="IPR043543">
    <property type="entry name" value="PAPPA/PAPPA2"/>
</dbReference>
<gene>
    <name evidence="5" type="primary">psiR</name>
    <name evidence="5" type="ORF">SNAT2548_LOCUS9982</name>
</gene>
<evidence type="ECO:0000313" key="5">
    <source>
        <dbReference type="EMBL" id="CAE7235010.1"/>
    </source>
</evidence>
<accession>A0A812KUS0</accession>
<reference evidence="5" key="1">
    <citation type="submission" date="2021-02" db="EMBL/GenBank/DDBJ databases">
        <authorList>
            <person name="Dougan E. K."/>
            <person name="Rhodes N."/>
            <person name="Thang M."/>
            <person name="Chan C."/>
        </authorList>
    </citation>
    <scope>NUCLEOTIDE SEQUENCE</scope>
</reference>
<evidence type="ECO:0000256" key="3">
    <source>
        <dbReference type="ARBA" id="ARBA00023157"/>
    </source>
</evidence>
<feature type="region of interest" description="Disordered" evidence="4">
    <location>
        <begin position="3398"/>
        <end position="3419"/>
    </location>
</feature>
<dbReference type="Proteomes" id="UP000604046">
    <property type="component" value="Unassembled WGS sequence"/>
</dbReference>